<dbReference type="Gene3D" id="2.60.120.620">
    <property type="entry name" value="q2cbj1_9rhob like domain"/>
    <property type="match status" value="1"/>
</dbReference>
<accession>A0A382JMA6</accession>
<dbReference type="AlphaFoldDB" id="A0A382JMA6"/>
<dbReference type="EMBL" id="UINC01074736">
    <property type="protein sequence ID" value="SVC12227.1"/>
    <property type="molecule type" value="Genomic_DNA"/>
</dbReference>
<proteinExistence type="predicted"/>
<dbReference type="Pfam" id="PF05721">
    <property type="entry name" value="PhyH"/>
    <property type="match status" value="1"/>
</dbReference>
<organism evidence="1">
    <name type="scientific">marine metagenome</name>
    <dbReference type="NCBI Taxonomy" id="408172"/>
    <lineage>
        <taxon>unclassified sequences</taxon>
        <taxon>metagenomes</taxon>
        <taxon>ecological metagenomes</taxon>
    </lineage>
</organism>
<name>A0A382JMA6_9ZZZZ</name>
<evidence type="ECO:0000313" key="1">
    <source>
        <dbReference type="EMBL" id="SVC12227.1"/>
    </source>
</evidence>
<evidence type="ECO:0008006" key="2">
    <source>
        <dbReference type="Google" id="ProtNLM"/>
    </source>
</evidence>
<dbReference type="InterPro" id="IPR008775">
    <property type="entry name" value="Phytyl_CoA_dOase-like"/>
</dbReference>
<protein>
    <recommendedName>
        <fullName evidence="2">Phytanoyl-CoA dioxygenase family protein</fullName>
    </recommendedName>
</protein>
<reference evidence="1" key="1">
    <citation type="submission" date="2018-05" db="EMBL/GenBank/DDBJ databases">
        <authorList>
            <person name="Lanie J.A."/>
            <person name="Ng W.-L."/>
            <person name="Kazmierczak K.M."/>
            <person name="Andrzejewski T.M."/>
            <person name="Davidsen T.M."/>
            <person name="Wayne K.J."/>
            <person name="Tettelin H."/>
            <person name="Glass J.I."/>
            <person name="Rusch D."/>
            <person name="Podicherti R."/>
            <person name="Tsui H.-C.T."/>
            <person name="Winkler M.E."/>
        </authorList>
    </citation>
    <scope>NUCLEOTIDE SEQUENCE</scope>
</reference>
<dbReference type="SUPFAM" id="SSF51197">
    <property type="entry name" value="Clavaminate synthase-like"/>
    <property type="match status" value="1"/>
</dbReference>
<sequence>MTLKQRYLFDITGYLHLKNVLTSEILRTAQEAVNRYIDTPIDQMPDGFEFTGLYQNGFAFDKCLESLTLHAVTWPIIKELLSDKPRFVRGSLKRDTHENWNRAEKSISNPGGLHCARDDYGRYSTRYETKDGRIYCDDLVAFFYFTDVFPGDGGLIVIPGSHKSEFERPRNLLTLDDADGIDPKPHSVFTNITPRAGDVVLISELLTHGVLRWRPTDRDRRLLVLRYQPQYIGKSSFSQAILDKVSAETLELISSAPYHHIKDIVKQDVVTLTI</sequence>
<gene>
    <name evidence="1" type="ORF">METZ01_LOCUS265081</name>
</gene>